<reference evidence="2" key="1">
    <citation type="submission" date="2019-04" db="EMBL/GenBank/DDBJ databases">
        <title>Sequencing of skin fungus with MAO and IRED activity.</title>
        <authorList>
            <person name="Marsaioli A.J."/>
            <person name="Bonatto J.M.C."/>
            <person name="Reis Junior O."/>
        </authorList>
    </citation>
    <scope>NUCLEOTIDE SEQUENCE</scope>
    <source>
        <strain evidence="2">28M1</strain>
    </source>
</reference>
<comment type="caution">
    <text evidence="2">The sequence shown here is derived from an EMBL/GenBank/DDBJ whole genome shotgun (WGS) entry which is preliminary data.</text>
</comment>
<dbReference type="EMBL" id="SWKV01000010">
    <property type="protein sequence ID" value="KAF3044055.1"/>
    <property type="molecule type" value="Genomic_DNA"/>
</dbReference>
<feature type="compositionally biased region" description="Low complexity" evidence="1">
    <location>
        <begin position="45"/>
        <end position="54"/>
    </location>
</feature>
<keyword evidence="3" id="KW-1185">Reference proteome</keyword>
<accession>A0A9P4WX20</accession>
<dbReference type="OrthoDB" id="5430111at2759"/>
<feature type="region of interest" description="Disordered" evidence="1">
    <location>
        <begin position="1"/>
        <end position="167"/>
    </location>
</feature>
<protein>
    <submittedName>
        <fullName evidence="2">Uncharacterized protein</fullName>
    </submittedName>
</protein>
<gene>
    <name evidence="2" type="ORF">E8E12_008312</name>
</gene>
<organism evidence="2 3">
    <name type="scientific">Didymella heteroderae</name>
    <dbReference type="NCBI Taxonomy" id="1769908"/>
    <lineage>
        <taxon>Eukaryota</taxon>
        <taxon>Fungi</taxon>
        <taxon>Dikarya</taxon>
        <taxon>Ascomycota</taxon>
        <taxon>Pezizomycotina</taxon>
        <taxon>Dothideomycetes</taxon>
        <taxon>Pleosporomycetidae</taxon>
        <taxon>Pleosporales</taxon>
        <taxon>Pleosporineae</taxon>
        <taxon>Didymellaceae</taxon>
        <taxon>Didymella</taxon>
    </lineage>
</organism>
<evidence type="ECO:0000313" key="2">
    <source>
        <dbReference type="EMBL" id="KAF3044055.1"/>
    </source>
</evidence>
<evidence type="ECO:0000256" key="1">
    <source>
        <dbReference type="SAM" id="MobiDB-lite"/>
    </source>
</evidence>
<feature type="region of interest" description="Disordered" evidence="1">
    <location>
        <begin position="215"/>
        <end position="240"/>
    </location>
</feature>
<feature type="compositionally biased region" description="Basic and acidic residues" evidence="1">
    <location>
        <begin position="123"/>
        <end position="132"/>
    </location>
</feature>
<dbReference type="AlphaFoldDB" id="A0A9P4WX20"/>
<sequence length="354" mass="38525">MASPDTDGTDKKCDPSPPSPELGMGTPRGSEVNDLNLSELEEQAVADAELLEATAAEKEGEAAAPLQGEEASLPRSRQTQQLPPESAQQASPSSGDAKLMTPAPTCPPIRRSARTKNTLIYDQKYHPMDDTIRPSQAAKRHSSSEPAPKVPESTTRHSFSPEPFVKHDDKVAGTDQALRLGIGCRYADPNVWPAVKGLPFRIFTERMEDQLSAEAEAASPFHCEDDNKENDVTNPELMPRPSPLDGISIIPASYYHRAPGLYNIPAHSSVASNAFYVHPQFEASPYGLGWNDGAQDMHNNGNNDCLTSDYMRILGSSEHLPRTSTPTAHCRSRGHNDVVTSSPAQEFESLECLR</sequence>
<evidence type="ECO:0000313" key="3">
    <source>
        <dbReference type="Proteomes" id="UP000758155"/>
    </source>
</evidence>
<feature type="region of interest" description="Disordered" evidence="1">
    <location>
        <begin position="320"/>
        <end position="342"/>
    </location>
</feature>
<dbReference type="Proteomes" id="UP000758155">
    <property type="component" value="Unassembled WGS sequence"/>
</dbReference>
<name>A0A9P4WX20_9PLEO</name>
<feature type="compositionally biased region" description="Low complexity" evidence="1">
    <location>
        <begin position="80"/>
        <end position="94"/>
    </location>
</feature>
<proteinExistence type="predicted"/>
<feature type="compositionally biased region" description="Basic and acidic residues" evidence="1">
    <location>
        <begin position="222"/>
        <end position="231"/>
    </location>
</feature>